<evidence type="ECO:0000259" key="2">
    <source>
        <dbReference type="Pfam" id="PF21307"/>
    </source>
</evidence>
<dbReference type="PIRSF" id="PIRSF007663">
    <property type="entry name" value="UCP007663"/>
    <property type="match status" value="1"/>
</dbReference>
<evidence type="ECO:0000313" key="5">
    <source>
        <dbReference type="Proteomes" id="UP001500974"/>
    </source>
</evidence>
<dbReference type="PANTHER" id="PTHR31084:SF0">
    <property type="entry name" value="ALPHA-L-FUCOSIDASE 2"/>
    <property type="match status" value="1"/>
</dbReference>
<feature type="domain" description="Alpha fucosidase A-like C-terminal" evidence="2">
    <location>
        <begin position="700"/>
        <end position="750"/>
    </location>
</feature>
<evidence type="ECO:0000313" key="4">
    <source>
        <dbReference type="EMBL" id="GAA2177074.1"/>
    </source>
</evidence>
<accession>A0ABP5MR81</accession>
<feature type="domain" description="Glycosyl hydrolase family 95 catalytic" evidence="3">
    <location>
        <begin position="282"/>
        <end position="698"/>
    </location>
</feature>
<keyword evidence="5" id="KW-1185">Reference proteome</keyword>
<proteinExistence type="predicted"/>
<dbReference type="RefSeq" id="WP_346028532.1">
    <property type="nucleotide sequence ID" value="NZ_BAAAON010000003.1"/>
</dbReference>
<sequence>MADVFYTSPAATWLDGLPLGNGRLGAMVLAGDSTTRLQINDSTAWSGSPASEHRRGRISAGPAATALADARSAIVDGRPVDAERILEQLQSGYSQSYLPFADITLQLHDGLRLQERRLSLADATHRTLADGPGGSVTQDTFISAVDGVLVHRLSSGSPVSVTIAVSTPLRETGRTNRRNGVVLELKLPADVAPGHEPDEPALQWEIDGVGPLEGTLCLAARHDGSTAQNDDGATVFTAVTELLLVVATGTTFTAIGREPEGSAATCAEAAHRCAYTAIEKGWDALLADHIRAHRELFDRVSVTLTPGPDALPDREHVPTDMRLEQANAHPAGVLTADPALVALLFDYGRYLLIASSRPGSLPATLQGIWNEDLRPPWSSNYTLNINAQMNYWGAEVTGLSECHEPLLELTEALAERGRDTAATLYGARGWTAHHNSDAWAFSSPTAGQASWSQWPLAGAWLIRQLDEMRRFGSATPEQLERLWNLAVGAAEFACDWLIDDGGVHLNTRPSTSPENCYLSAQGRAAVATSSAMDRTLITELFETVLALADAVGQPHHPIVAEVQAALPRIAPPAVGADGRILEWVTPEVEAEPTHRHLSHLFFAYPGNGPTPELTDALALSLDRRGDDSTGWSLIWKACLRARLKQSEKVADLLRLMFRPAAEANGPHAGGLYPNLFAAHPPFQLDGNLGFVGALAEMLVQSHAGIIELLPALPAELPSGSVRGLIARPGIAVDLDWENGVIREAALTPRRAVAAGEYLVQLGDRIELVTLAFGRRTVLTDLDSPNTTSMPIKGKASLTS</sequence>
<dbReference type="Pfam" id="PF21307">
    <property type="entry name" value="Glyco_hydro_95_C"/>
    <property type="match status" value="1"/>
</dbReference>
<organism evidence="4 5">
    <name type="scientific">Arthrobacter parietis</name>
    <dbReference type="NCBI Taxonomy" id="271434"/>
    <lineage>
        <taxon>Bacteria</taxon>
        <taxon>Bacillati</taxon>
        <taxon>Actinomycetota</taxon>
        <taxon>Actinomycetes</taxon>
        <taxon>Micrococcales</taxon>
        <taxon>Micrococcaceae</taxon>
        <taxon>Arthrobacter</taxon>
    </lineage>
</organism>
<keyword evidence="4" id="KW-0378">Hydrolase</keyword>
<name>A0ABP5MR81_9MICC</name>
<evidence type="ECO:0000259" key="1">
    <source>
        <dbReference type="Pfam" id="PF14498"/>
    </source>
</evidence>
<evidence type="ECO:0000259" key="3">
    <source>
        <dbReference type="Pfam" id="PF22124"/>
    </source>
</evidence>
<dbReference type="Pfam" id="PF22124">
    <property type="entry name" value="Glyco_hydro_95_cat"/>
    <property type="match status" value="1"/>
</dbReference>
<dbReference type="Pfam" id="PF14498">
    <property type="entry name" value="Glyco_hyd_65N_2"/>
    <property type="match status" value="1"/>
</dbReference>
<comment type="caution">
    <text evidence="4">The sequence shown here is derived from an EMBL/GenBank/DDBJ whole genome shotgun (WGS) entry which is preliminary data.</text>
</comment>
<protein>
    <submittedName>
        <fullName evidence="4">Glycoside hydrolase N-terminal domain-containing protein</fullName>
    </submittedName>
</protein>
<dbReference type="InterPro" id="IPR027414">
    <property type="entry name" value="GH95_N_dom"/>
</dbReference>
<dbReference type="Proteomes" id="UP001500974">
    <property type="component" value="Unassembled WGS sequence"/>
</dbReference>
<gene>
    <name evidence="4" type="ORF">GCM10009784_26240</name>
</gene>
<dbReference type="InterPro" id="IPR054363">
    <property type="entry name" value="GH95_cat"/>
</dbReference>
<feature type="domain" description="Glycosyl hydrolase family 95 N-terminal" evidence="1">
    <location>
        <begin position="5"/>
        <end position="253"/>
    </location>
</feature>
<dbReference type="SUPFAM" id="SSF48208">
    <property type="entry name" value="Six-hairpin glycosidases"/>
    <property type="match status" value="1"/>
</dbReference>
<dbReference type="EMBL" id="BAAAON010000003">
    <property type="protein sequence ID" value="GAA2177074.1"/>
    <property type="molecule type" value="Genomic_DNA"/>
</dbReference>
<dbReference type="PANTHER" id="PTHR31084">
    <property type="entry name" value="ALPHA-L-FUCOSIDASE 2"/>
    <property type="match status" value="1"/>
</dbReference>
<dbReference type="GO" id="GO:0016787">
    <property type="term" value="F:hydrolase activity"/>
    <property type="evidence" value="ECO:0007669"/>
    <property type="project" value="UniProtKB-KW"/>
</dbReference>
<dbReference type="InterPro" id="IPR008928">
    <property type="entry name" value="6-hairpin_glycosidase_sf"/>
</dbReference>
<dbReference type="Gene3D" id="1.50.10.10">
    <property type="match status" value="1"/>
</dbReference>
<dbReference type="InterPro" id="IPR049053">
    <property type="entry name" value="AFCA-like_C"/>
</dbReference>
<dbReference type="InterPro" id="IPR016518">
    <property type="entry name" value="Alpha-L-fucosidase"/>
</dbReference>
<dbReference type="InterPro" id="IPR012341">
    <property type="entry name" value="6hp_glycosidase-like_sf"/>
</dbReference>
<reference evidence="5" key="1">
    <citation type="journal article" date="2019" name="Int. J. Syst. Evol. Microbiol.">
        <title>The Global Catalogue of Microorganisms (GCM) 10K type strain sequencing project: providing services to taxonomists for standard genome sequencing and annotation.</title>
        <authorList>
            <consortium name="The Broad Institute Genomics Platform"/>
            <consortium name="The Broad Institute Genome Sequencing Center for Infectious Disease"/>
            <person name="Wu L."/>
            <person name="Ma J."/>
        </authorList>
    </citation>
    <scope>NUCLEOTIDE SEQUENCE [LARGE SCALE GENOMIC DNA]</scope>
    <source>
        <strain evidence="5">JCM 14917</strain>
    </source>
</reference>